<dbReference type="EMBL" id="OC319499">
    <property type="protein sequence ID" value="CAD7405602.1"/>
    <property type="molecule type" value="Genomic_DNA"/>
</dbReference>
<feature type="chain" id="PRO_5031493074" evidence="1">
    <location>
        <begin position="32"/>
        <end position="116"/>
    </location>
</feature>
<organism evidence="2">
    <name type="scientific">Timema cristinae</name>
    <name type="common">Walking stick</name>
    <dbReference type="NCBI Taxonomy" id="61476"/>
    <lineage>
        <taxon>Eukaryota</taxon>
        <taxon>Metazoa</taxon>
        <taxon>Ecdysozoa</taxon>
        <taxon>Arthropoda</taxon>
        <taxon>Hexapoda</taxon>
        <taxon>Insecta</taxon>
        <taxon>Pterygota</taxon>
        <taxon>Neoptera</taxon>
        <taxon>Polyneoptera</taxon>
        <taxon>Phasmatodea</taxon>
        <taxon>Timematodea</taxon>
        <taxon>Timematoidea</taxon>
        <taxon>Timematidae</taxon>
        <taxon>Timema</taxon>
    </lineage>
</organism>
<evidence type="ECO:0000313" key="2">
    <source>
        <dbReference type="EMBL" id="CAD7405602.1"/>
    </source>
</evidence>
<dbReference type="AlphaFoldDB" id="A0A7R9D1W9"/>
<proteinExistence type="predicted"/>
<keyword evidence="1" id="KW-0732">Signal</keyword>
<accession>A0A7R9D1W9</accession>
<protein>
    <submittedName>
        <fullName evidence="2">Uncharacterized protein</fullName>
    </submittedName>
</protein>
<feature type="signal peptide" evidence="1">
    <location>
        <begin position="1"/>
        <end position="31"/>
    </location>
</feature>
<evidence type="ECO:0000256" key="1">
    <source>
        <dbReference type="SAM" id="SignalP"/>
    </source>
</evidence>
<reference evidence="2" key="1">
    <citation type="submission" date="2020-11" db="EMBL/GenBank/DDBJ databases">
        <authorList>
            <person name="Tran Van P."/>
        </authorList>
    </citation>
    <scope>NUCLEOTIDE SEQUENCE</scope>
</reference>
<gene>
    <name evidence="2" type="ORF">TCEB3V08_LOCUS8062</name>
</gene>
<sequence length="116" mass="12320">MSGLTSPSNRRDAFAMVGLQLLMLALSAAFGRYDSQADAKTPLKDADKQTIGNYYPKCHDVSVTLPDLSEVSGSAGVEWHCLAGAAICRVIICSQLSPLSLTRSILGSLEDILTGF</sequence>
<name>A0A7R9D1W9_TIMCR</name>